<organism evidence="1 2">
    <name type="scientific">Dentiscutata erythropus</name>
    <dbReference type="NCBI Taxonomy" id="1348616"/>
    <lineage>
        <taxon>Eukaryota</taxon>
        <taxon>Fungi</taxon>
        <taxon>Fungi incertae sedis</taxon>
        <taxon>Mucoromycota</taxon>
        <taxon>Glomeromycotina</taxon>
        <taxon>Glomeromycetes</taxon>
        <taxon>Diversisporales</taxon>
        <taxon>Gigasporaceae</taxon>
        <taxon>Dentiscutata</taxon>
    </lineage>
</organism>
<sequence>MPNRFLKISDKSFSEHAKSTKSKEILTAIERAKLRYSVSGLINILANI</sequence>
<evidence type="ECO:0000313" key="1">
    <source>
        <dbReference type="EMBL" id="CAG8470676.1"/>
    </source>
</evidence>
<name>A0A9N8W0C6_9GLOM</name>
<protein>
    <submittedName>
        <fullName evidence="1">11704_t:CDS:1</fullName>
    </submittedName>
</protein>
<dbReference type="AlphaFoldDB" id="A0A9N8W0C6"/>
<reference evidence="1" key="1">
    <citation type="submission" date="2021-06" db="EMBL/GenBank/DDBJ databases">
        <authorList>
            <person name="Kallberg Y."/>
            <person name="Tangrot J."/>
            <person name="Rosling A."/>
        </authorList>
    </citation>
    <scope>NUCLEOTIDE SEQUENCE</scope>
    <source>
        <strain evidence="1">MA453B</strain>
    </source>
</reference>
<evidence type="ECO:0000313" key="2">
    <source>
        <dbReference type="Proteomes" id="UP000789405"/>
    </source>
</evidence>
<dbReference type="Proteomes" id="UP000789405">
    <property type="component" value="Unassembled WGS sequence"/>
</dbReference>
<dbReference type="EMBL" id="CAJVPY010000402">
    <property type="protein sequence ID" value="CAG8470676.1"/>
    <property type="molecule type" value="Genomic_DNA"/>
</dbReference>
<comment type="caution">
    <text evidence="1">The sequence shown here is derived from an EMBL/GenBank/DDBJ whole genome shotgun (WGS) entry which is preliminary data.</text>
</comment>
<accession>A0A9N8W0C6</accession>
<keyword evidence="2" id="KW-1185">Reference proteome</keyword>
<proteinExistence type="predicted"/>
<gene>
    <name evidence="1" type="ORF">DERYTH_LOCUS1441</name>
</gene>